<dbReference type="InterPro" id="IPR052729">
    <property type="entry name" value="Acyl/Acetyltrans_Enzymes"/>
</dbReference>
<accession>L0DCY8</accession>
<dbReference type="Pfam" id="PF18014">
    <property type="entry name" value="Acetyltransf_18"/>
    <property type="match status" value="1"/>
</dbReference>
<dbReference type="InterPro" id="IPR041496">
    <property type="entry name" value="YitH/HolE_GNAT"/>
</dbReference>
<keyword evidence="2" id="KW-0012">Acyltransferase</keyword>
<sequence>MIQLRRMIRDDIAHGMRFKEQAGWNQVEPDWQRLFALQPDGAFLAECDGMPVGTVTTCRFGPVAWIAMMLVDEAFRGQGIGRRLMSRAIDDLDRHEVQSIRLDATPLGRPLYESLGFVPETTLIRFGGILRPADEVAALAPWNSTRPEEELMALDREVTGTDRGKLISRLIAEHGDSLRVVEDDRGVEGFLMTRPGSNARQIGPCLASDRAGRWLLADAGRRYAGEPVVIDIPTGHHQAIATVERLGLQPTRHLLRMGRGPRIAEDLSRLWASAGPEKG</sequence>
<evidence type="ECO:0000313" key="3">
    <source>
        <dbReference type="Proteomes" id="UP000010798"/>
    </source>
</evidence>
<dbReference type="Pfam" id="PF00583">
    <property type="entry name" value="Acetyltransf_1"/>
    <property type="match status" value="1"/>
</dbReference>
<reference evidence="2 3" key="1">
    <citation type="submission" date="2012-02" db="EMBL/GenBank/DDBJ databases">
        <title>Complete sequence of chromosome of Singulisphaera acidiphila DSM 18658.</title>
        <authorList>
            <consortium name="US DOE Joint Genome Institute (JGI-PGF)"/>
            <person name="Lucas S."/>
            <person name="Copeland A."/>
            <person name="Lapidus A."/>
            <person name="Glavina del Rio T."/>
            <person name="Dalin E."/>
            <person name="Tice H."/>
            <person name="Bruce D."/>
            <person name="Goodwin L."/>
            <person name="Pitluck S."/>
            <person name="Peters L."/>
            <person name="Ovchinnikova G."/>
            <person name="Chertkov O."/>
            <person name="Kyrpides N."/>
            <person name="Mavromatis K."/>
            <person name="Ivanova N."/>
            <person name="Brettin T."/>
            <person name="Detter J.C."/>
            <person name="Han C."/>
            <person name="Larimer F."/>
            <person name="Land M."/>
            <person name="Hauser L."/>
            <person name="Markowitz V."/>
            <person name="Cheng J.-F."/>
            <person name="Hugenholtz P."/>
            <person name="Woyke T."/>
            <person name="Wu D."/>
            <person name="Tindall B."/>
            <person name="Pomrenke H."/>
            <person name="Brambilla E."/>
            <person name="Klenk H.-P."/>
            <person name="Eisen J.A."/>
        </authorList>
    </citation>
    <scope>NUCLEOTIDE SEQUENCE [LARGE SCALE GENOMIC DNA]</scope>
    <source>
        <strain evidence="3">ATCC BAA-1392 / DSM 18658 / VKM B-2454 / MOB10</strain>
    </source>
</reference>
<keyword evidence="3" id="KW-1185">Reference proteome</keyword>
<dbReference type="eggNOG" id="COG0454">
    <property type="taxonomic scope" value="Bacteria"/>
</dbReference>
<dbReference type="PANTHER" id="PTHR47237:SF2">
    <property type="entry name" value="BLL4206 PROTEIN"/>
    <property type="match status" value="1"/>
</dbReference>
<dbReference type="HOGENOM" id="CLU_054109_0_0_0"/>
<dbReference type="Proteomes" id="UP000010798">
    <property type="component" value="Chromosome"/>
</dbReference>
<evidence type="ECO:0000313" key="2">
    <source>
        <dbReference type="EMBL" id="AGA26703.1"/>
    </source>
</evidence>
<feature type="domain" description="N-acetyltransferase" evidence="1">
    <location>
        <begin position="2"/>
        <end position="141"/>
    </location>
</feature>
<dbReference type="STRING" id="886293.Sinac_2391"/>
<dbReference type="CDD" id="cd04301">
    <property type="entry name" value="NAT_SF"/>
    <property type="match status" value="1"/>
</dbReference>
<dbReference type="InterPro" id="IPR000182">
    <property type="entry name" value="GNAT_dom"/>
</dbReference>
<gene>
    <name evidence="2" type="ordered locus">Sinac_2391</name>
</gene>
<dbReference type="GO" id="GO:0016747">
    <property type="term" value="F:acyltransferase activity, transferring groups other than amino-acyl groups"/>
    <property type="evidence" value="ECO:0007669"/>
    <property type="project" value="InterPro"/>
</dbReference>
<name>L0DCY8_SINAD</name>
<evidence type="ECO:0000259" key="1">
    <source>
        <dbReference type="PROSITE" id="PS51186"/>
    </source>
</evidence>
<dbReference type="SUPFAM" id="SSF55729">
    <property type="entry name" value="Acyl-CoA N-acyltransferases (Nat)"/>
    <property type="match status" value="1"/>
</dbReference>
<dbReference type="AlphaFoldDB" id="L0DCY8"/>
<dbReference type="Gene3D" id="3.40.630.90">
    <property type="match status" value="1"/>
</dbReference>
<protein>
    <submittedName>
        <fullName evidence="2">Putative acyltransferase</fullName>
    </submittedName>
</protein>
<dbReference type="PANTHER" id="PTHR47237">
    <property type="entry name" value="SLL0310 PROTEIN"/>
    <property type="match status" value="1"/>
</dbReference>
<dbReference type="KEGG" id="saci:Sinac_2391"/>
<dbReference type="RefSeq" id="WP_015245856.1">
    <property type="nucleotide sequence ID" value="NC_019892.1"/>
</dbReference>
<dbReference type="OrthoDB" id="8453373at2"/>
<dbReference type="PROSITE" id="PS51186">
    <property type="entry name" value="GNAT"/>
    <property type="match status" value="1"/>
</dbReference>
<organism evidence="2 3">
    <name type="scientific">Singulisphaera acidiphila (strain ATCC BAA-1392 / DSM 18658 / VKM B-2454 / MOB10)</name>
    <dbReference type="NCBI Taxonomy" id="886293"/>
    <lineage>
        <taxon>Bacteria</taxon>
        <taxon>Pseudomonadati</taxon>
        <taxon>Planctomycetota</taxon>
        <taxon>Planctomycetia</taxon>
        <taxon>Isosphaerales</taxon>
        <taxon>Isosphaeraceae</taxon>
        <taxon>Singulisphaera</taxon>
    </lineage>
</organism>
<dbReference type="Gene3D" id="3.40.630.30">
    <property type="match status" value="1"/>
</dbReference>
<dbReference type="EMBL" id="CP003364">
    <property type="protein sequence ID" value="AGA26703.1"/>
    <property type="molecule type" value="Genomic_DNA"/>
</dbReference>
<proteinExistence type="predicted"/>
<dbReference type="InterPro" id="IPR016181">
    <property type="entry name" value="Acyl_CoA_acyltransferase"/>
</dbReference>
<keyword evidence="2" id="KW-0808">Transferase</keyword>